<gene>
    <name evidence="1" type="ORF">DPMN_057311</name>
</gene>
<dbReference type="EMBL" id="JAIWYP010000013">
    <property type="protein sequence ID" value="KAH3714626.1"/>
    <property type="molecule type" value="Genomic_DNA"/>
</dbReference>
<reference evidence="1" key="2">
    <citation type="submission" date="2020-11" db="EMBL/GenBank/DDBJ databases">
        <authorList>
            <person name="McCartney M.A."/>
            <person name="Auch B."/>
            <person name="Kono T."/>
            <person name="Mallez S."/>
            <person name="Becker A."/>
            <person name="Gohl D.M."/>
            <person name="Silverstein K.A.T."/>
            <person name="Koren S."/>
            <person name="Bechman K.B."/>
            <person name="Herman A."/>
            <person name="Abrahante J.E."/>
            <person name="Garbe J."/>
        </authorList>
    </citation>
    <scope>NUCLEOTIDE SEQUENCE</scope>
    <source>
        <strain evidence="1">Duluth1</strain>
        <tissue evidence="1">Whole animal</tissue>
    </source>
</reference>
<comment type="caution">
    <text evidence="1">The sequence shown here is derived from an EMBL/GenBank/DDBJ whole genome shotgun (WGS) entry which is preliminary data.</text>
</comment>
<dbReference type="AlphaFoldDB" id="A0A9D4BZR9"/>
<dbReference type="Proteomes" id="UP000828390">
    <property type="component" value="Unassembled WGS sequence"/>
</dbReference>
<evidence type="ECO:0000313" key="1">
    <source>
        <dbReference type="EMBL" id="KAH3714626.1"/>
    </source>
</evidence>
<organism evidence="1 2">
    <name type="scientific">Dreissena polymorpha</name>
    <name type="common">Zebra mussel</name>
    <name type="synonym">Mytilus polymorpha</name>
    <dbReference type="NCBI Taxonomy" id="45954"/>
    <lineage>
        <taxon>Eukaryota</taxon>
        <taxon>Metazoa</taxon>
        <taxon>Spiralia</taxon>
        <taxon>Lophotrochozoa</taxon>
        <taxon>Mollusca</taxon>
        <taxon>Bivalvia</taxon>
        <taxon>Autobranchia</taxon>
        <taxon>Heteroconchia</taxon>
        <taxon>Euheterodonta</taxon>
        <taxon>Imparidentia</taxon>
        <taxon>Neoheterodontei</taxon>
        <taxon>Myida</taxon>
        <taxon>Dreissenoidea</taxon>
        <taxon>Dreissenidae</taxon>
        <taxon>Dreissena</taxon>
    </lineage>
</organism>
<reference evidence="1" key="1">
    <citation type="journal article" date="2019" name="bioRxiv">
        <title>The Genome of the Zebra Mussel, Dreissena polymorpha: A Resource for Invasive Species Research.</title>
        <authorList>
            <person name="McCartney M.A."/>
            <person name="Auch B."/>
            <person name="Kono T."/>
            <person name="Mallez S."/>
            <person name="Zhang Y."/>
            <person name="Obille A."/>
            <person name="Becker A."/>
            <person name="Abrahante J.E."/>
            <person name="Garbe J."/>
            <person name="Badalamenti J.P."/>
            <person name="Herman A."/>
            <person name="Mangelson H."/>
            <person name="Liachko I."/>
            <person name="Sullivan S."/>
            <person name="Sone E.D."/>
            <person name="Koren S."/>
            <person name="Silverstein K.A.T."/>
            <person name="Beckman K.B."/>
            <person name="Gohl D.M."/>
        </authorList>
    </citation>
    <scope>NUCLEOTIDE SEQUENCE</scope>
    <source>
        <strain evidence="1">Duluth1</strain>
        <tissue evidence="1">Whole animal</tissue>
    </source>
</reference>
<protein>
    <submittedName>
        <fullName evidence="1">Uncharacterized protein</fullName>
    </submittedName>
</protein>
<evidence type="ECO:0000313" key="2">
    <source>
        <dbReference type="Proteomes" id="UP000828390"/>
    </source>
</evidence>
<sequence>MHGNFYEKCSHCRYCPFIISQSSQSSQFYGSPQLTQMPYSYMMNTPNFHGHGFIPPTSSSPLPSSDILSSILERLNYVDKKLSQLDQIQQTVSGIVSRIVKIEQKMNYFETRIKELEKPCDFSGNMIENLTKKQSEFDSTLKSTCSLQNREDTAILKEHKIQAEITDLMCRSMRENLLFFPDTGGK</sequence>
<proteinExistence type="predicted"/>
<name>A0A9D4BZR9_DREPO</name>
<keyword evidence="2" id="KW-1185">Reference proteome</keyword>
<accession>A0A9D4BZR9</accession>